<organism evidence="1 2">
    <name type="scientific">Marinicrinis lubricantis</name>
    <dbReference type="NCBI Taxonomy" id="2086470"/>
    <lineage>
        <taxon>Bacteria</taxon>
        <taxon>Bacillati</taxon>
        <taxon>Bacillota</taxon>
        <taxon>Bacilli</taxon>
        <taxon>Bacillales</taxon>
        <taxon>Paenibacillaceae</taxon>
    </lineage>
</organism>
<dbReference type="EMBL" id="JBHSQV010000186">
    <property type="protein sequence ID" value="MFC5989047.1"/>
    <property type="molecule type" value="Genomic_DNA"/>
</dbReference>
<proteinExistence type="predicted"/>
<dbReference type="Proteomes" id="UP001596250">
    <property type="component" value="Unassembled WGS sequence"/>
</dbReference>
<gene>
    <name evidence="1" type="ORF">ACFPXP_21800</name>
</gene>
<evidence type="ECO:0000313" key="1">
    <source>
        <dbReference type="EMBL" id="MFC5989047.1"/>
    </source>
</evidence>
<keyword evidence="2" id="KW-1185">Reference proteome</keyword>
<protein>
    <recommendedName>
        <fullName evidence="3">Hydrolase</fullName>
    </recommendedName>
</protein>
<dbReference type="RefSeq" id="WP_379896596.1">
    <property type="nucleotide sequence ID" value="NZ_CBCSCT010000005.1"/>
</dbReference>
<evidence type="ECO:0008006" key="3">
    <source>
        <dbReference type="Google" id="ProtNLM"/>
    </source>
</evidence>
<name>A0ABW1IV88_9BACL</name>
<reference evidence="2" key="1">
    <citation type="journal article" date="2019" name="Int. J. Syst. Evol. Microbiol.">
        <title>The Global Catalogue of Microorganisms (GCM) 10K type strain sequencing project: providing services to taxonomists for standard genome sequencing and annotation.</title>
        <authorList>
            <consortium name="The Broad Institute Genomics Platform"/>
            <consortium name="The Broad Institute Genome Sequencing Center for Infectious Disease"/>
            <person name="Wu L."/>
            <person name="Ma J."/>
        </authorList>
    </citation>
    <scope>NUCLEOTIDE SEQUENCE [LARGE SCALE GENOMIC DNA]</scope>
    <source>
        <strain evidence="2">CCM 8749</strain>
    </source>
</reference>
<evidence type="ECO:0000313" key="2">
    <source>
        <dbReference type="Proteomes" id="UP001596250"/>
    </source>
</evidence>
<sequence>MKKTYFVSVQANSILEEKGSAAFEFEIQATDQELDQLAALFEEKEDSENATFRQAGISSVPYHELDDANDTYDATMIDVYKKIYELGTEETKRHIEQMGILSPA</sequence>
<accession>A0ABW1IV88</accession>
<comment type="caution">
    <text evidence="1">The sequence shown here is derived from an EMBL/GenBank/DDBJ whole genome shotgun (WGS) entry which is preliminary data.</text>
</comment>